<dbReference type="PROSITE" id="PS00708">
    <property type="entry name" value="PRO_ENDOPEP_SER"/>
    <property type="match status" value="1"/>
</dbReference>
<reference evidence="4 5" key="1">
    <citation type="submission" date="2019-03" db="EMBL/GenBank/DDBJ databases">
        <title>Genomic Encyclopedia of Type Strains, Phase IV (KMG-IV): sequencing the most valuable type-strain genomes for metagenomic binning, comparative biology and taxonomic classification.</title>
        <authorList>
            <person name="Goeker M."/>
        </authorList>
    </citation>
    <scope>NUCLEOTIDE SEQUENCE [LARGE SCALE GENOMIC DNA]</scope>
    <source>
        <strain evidence="4 5">DSM 7445</strain>
    </source>
</reference>
<sequence length="273" mass="30387">MPSHDHPISIPVDGGTIAGTLVTPTTRLPGVLFVHGWGGSQQQYLARARKIARLGCVCMTLDLRGHAGTSPQQETVSREDNLRDVLAAYDELVSHEQVDPTSIALVGSSYGGYLATILTALRPAKWLALRAPALYMDRDWDKPKRQLHKGQDLHAYRQRILPADDNRALRACAAFEGDILLVESEHDQVIPHPVIVSYREAAKQARSLTYRMLEEADHGLTDDASQRAYTSLLVDWMQEMVISAVSDMPSKREQDKTRKKAREGEREQPEGEG</sequence>
<feature type="compositionally biased region" description="Basic and acidic residues" evidence="2">
    <location>
        <begin position="249"/>
        <end position="273"/>
    </location>
</feature>
<dbReference type="EMBL" id="SLZQ01000005">
    <property type="protein sequence ID" value="TCS36944.1"/>
    <property type="molecule type" value="Genomic_DNA"/>
</dbReference>
<dbReference type="InterPro" id="IPR002471">
    <property type="entry name" value="Pept_S9_AS"/>
</dbReference>
<evidence type="ECO:0000313" key="5">
    <source>
        <dbReference type="Proteomes" id="UP000295382"/>
    </source>
</evidence>
<protein>
    <recommendedName>
        <fullName evidence="3">Peptidase S9 prolyl oligopeptidase catalytic domain-containing protein</fullName>
    </recommendedName>
</protein>
<dbReference type="PANTHER" id="PTHR22946:SF5">
    <property type="entry name" value="PEPTIDASE S9 PROLYL OLIGOPEPTIDASE CATALYTIC DOMAIN-CONTAINING PROTEIN"/>
    <property type="match status" value="1"/>
</dbReference>
<evidence type="ECO:0000313" key="4">
    <source>
        <dbReference type="EMBL" id="TCS36944.1"/>
    </source>
</evidence>
<dbReference type="OrthoDB" id="8638755at2"/>
<evidence type="ECO:0000259" key="3">
    <source>
        <dbReference type="Pfam" id="PF00326"/>
    </source>
</evidence>
<feature type="domain" description="Peptidase S9 prolyl oligopeptidase catalytic" evidence="3">
    <location>
        <begin position="51"/>
        <end position="240"/>
    </location>
</feature>
<accession>A0A4R3HVZ1</accession>
<dbReference type="InterPro" id="IPR050261">
    <property type="entry name" value="FrsA_esterase"/>
</dbReference>
<dbReference type="InterPro" id="IPR029058">
    <property type="entry name" value="AB_hydrolase_fold"/>
</dbReference>
<dbReference type="GO" id="GO:0004252">
    <property type="term" value="F:serine-type endopeptidase activity"/>
    <property type="evidence" value="ECO:0007669"/>
    <property type="project" value="InterPro"/>
</dbReference>
<dbReference type="Pfam" id="PF00326">
    <property type="entry name" value="Peptidase_S9"/>
    <property type="match status" value="1"/>
</dbReference>
<dbReference type="AlphaFoldDB" id="A0A4R3HVZ1"/>
<dbReference type="Proteomes" id="UP000295382">
    <property type="component" value="Unassembled WGS sequence"/>
</dbReference>
<keyword evidence="5" id="KW-1185">Reference proteome</keyword>
<proteinExistence type="predicted"/>
<evidence type="ECO:0000256" key="1">
    <source>
        <dbReference type="ARBA" id="ARBA00022801"/>
    </source>
</evidence>
<dbReference type="Gene3D" id="3.40.50.1820">
    <property type="entry name" value="alpha/beta hydrolase"/>
    <property type="match status" value="1"/>
</dbReference>
<name>A0A4R3HVZ1_PAULE</name>
<dbReference type="InterPro" id="IPR001375">
    <property type="entry name" value="Peptidase_S9_cat"/>
</dbReference>
<dbReference type="SUPFAM" id="SSF53474">
    <property type="entry name" value="alpha/beta-Hydrolases"/>
    <property type="match status" value="1"/>
</dbReference>
<feature type="region of interest" description="Disordered" evidence="2">
    <location>
        <begin position="245"/>
        <end position="273"/>
    </location>
</feature>
<comment type="caution">
    <text evidence="4">The sequence shown here is derived from an EMBL/GenBank/DDBJ whole genome shotgun (WGS) entry which is preliminary data.</text>
</comment>
<evidence type="ECO:0000256" key="2">
    <source>
        <dbReference type="SAM" id="MobiDB-lite"/>
    </source>
</evidence>
<keyword evidence="1" id="KW-0378">Hydrolase</keyword>
<organism evidence="4 5">
    <name type="scientific">Paucimonas lemoignei</name>
    <name type="common">Pseudomonas lemoignei</name>
    <dbReference type="NCBI Taxonomy" id="29443"/>
    <lineage>
        <taxon>Bacteria</taxon>
        <taxon>Pseudomonadati</taxon>
        <taxon>Pseudomonadota</taxon>
        <taxon>Betaproteobacteria</taxon>
        <taxon>Burkholderiales</taxon>
        <taxon>Burkholderiaceae</taxon>
        <taxon>Paucimonas</taxon>
    </lineage>
</organism>
<dbReference type="RefSeq" id="WP_132258662.1">
    <property type="nucleotide sequence ID" value="NZ_SLZQ01000005.1"/>
</dbReference>
<gene>
    <name evidence="4" type="ORF">EDC30_105166</name>
</gene>
<dbReference type="PANTHER" id="PTHR22946">
    <property type="entry name" value="DIENELACTONE HYDROLASE DOMAIN-CONTAINING PROTEIN-RELATED"/>
    <property type="match status" value="1"/>
</dbReference>
<dbReference type="GO" id="GO:0006508">
    <property type="term" value="P:proteolysis"/>
    <property type="evidence" value="ECO:0007669"/>
    <property type="project" value="InterPro"/>
</dbReference>